<dbReference type="InterPro" id="IPR014009">
    <property type="entry name" value="PIK_FAT"/>
</dbReference>
<feature type="region of interest" description="Disordered" evidence="21">
    <location>
        <begin position="404"/>
        <end position="433"/>
    </location>
</feature>
<evidence type="ECO:0000259" key="22">
    <source>
        <dbReference type="PROSITE" id="PS50290"/>
    </source>
</evidence>
<comment type="similarity">
    <text evidence="3 20">Belongs to the PI3/PI4-kinase family. ATM subfamily.</text>
</comment>
<organism evidence="25 26">
    <name type="scientific">Geosmithia morbida</name>
    <dbReference type="NCBI Taxonomy" id="1094350"/>
    <lineage>
        <taxon>Eukaryota</taxon>
        <taxon>Fungi</taxon>
        <taxon>Dikarya</taxon>
        <taxon>Ascomycota</taxon>
        <taxon>Pezizomycotina</taxon>
        <taxon>Sordariomycetes</taxon>
        <taxon>Hypocreomycetidae</taxon>
        <taxon>Hypocreales</taxon>
        <taxon>Bionectriaceae</taxon>
        <taxon>Geosmithia</taxon>
    </lineage>
</organism>
<dbReference type="InterPro" id="IPR021668">
    <property type="entry name" value="TAN"/>
</dbReference>
<dbReference type="SMART" id="SM00146">
    <property type="entry name" value="PI3Kc"/>
    <property type="match status" value="1"/>
</dbReference>
<dbReference type="SMART" id="SM01343">
    <property type="entry name" value="FATC"/>
    <property type="match status" value="1"/>
</dbReference>
<evidence type="ECO:0000256" key="4">
    <source>
        <dbReference type="ARBA" id="ARBA00011370"/>
    </source>
</evidence>
<dbReference type="GO" id="GO:0000781">
    <property type="term" value="C:chromosome, telomeric region"/>
    <property type="evidence" value="ECO:0007669"/>
    <property type="project" value="UniProtKB-SubCell"/>
</dbReference>
<dbReference type="RefSeq" id="XP_035321792.1">
    <property type="nucleotide sequence ID" value="XM_035468658.1"/>
</dbReference>
<comment type="subcellular location">
    <subcellularLocation>
        <location evidence="2 20">Chromosome</location>
        <location evidence="2 20">Telomere</location>
    </subcellularLocation>
    <subcellularLocation>
        <location evidence="1 20">Nucleus</location>
    </subcellularLocation>
</comment>
<dbReference type="GO" id="GO:0004674">
    <property type="term" value="F:protein serine/threonine kinase activity"/>
    <property type="evidence" value="ECO:0007669"/>
    <property type="project" value="UniProtKB-KW"/>
</dbReference>
<proteinExistence type="inferred from homology"/>
<dbReference type="PANTHER" id="PTHR37079">
    <property type="entry name" value="SERINE/THREONINE-PROTEIN KINASE ATM"/>
    <property type="match status" value="1"/>
</dbReference>
<dbReference type="GO" id="GO:0006325">
    <property type="term" value="P:chromatin organization"/>
    <property type="evidence" value="ECO:0007669"/>
    <property type="project" value="UniProtKB-KW"/>
</dbReference>
<dbReference type="CDD" id="cd05171">
    <property type="entry name" value="PIKKc_ATM"/>
    <property type="match status" value="1"/>
</dbReference>
<keyword evidence="9 20" id="KW-0808">Transferase</keyword>
<evidence type="ECO:0000256" key="2">
    <source>
        <dbReference type="ARBA" id="ARBA00004574"/>
    </source>
</evidence>
<dbReference type="PROSITE" id="PS51190">
    <property type="entry name" value="FATC"/>
    <property type="match status" value="1"/>
</dbReference>
<dbReference type="SMART" id="SM01342">
    <property type="entry name" value="TAN"/>
    <property type="match status" value="1"/>
</dbReference>
<evidence type="ECO:0000256" key="13">
    <source>
        <dbReference type="ARBA" id="ARBA00022840"/>
    </source>
</evidence>
<evidence type="ECO:0000259" key="24">
    <source>
        <dbReference type="PROSITE" id="PS51190"/>
    </source>
</evidence>
<dbReference type="PANTHER" id="PTHR37079:SF4">
    <property type="entry name" value="SERINE_THREONINE-PROTEIN KINASE ATM"/>
    <property type="match status" value="1"/>
</dbReference>
<dbReference type="Pfam" id="PF00454">
    <property type="entry name" value="PI3_PI4_kinase"/>
    <property type="match status" value="1"/>
</dbReference>
<dbReference type="Gene3D" id="3.30.1010.10">
    <property type="entry name" value="Phosphatidylinositol 3-kinase Catalytic Subunit, Chain A, domain 4"/>
    <property type="match status" value="1"/>
</dbReference>
<dbReference type="GO" id="GO:0035556">
    <property type="term" value="P:intracellular signal transduction"/>
    <property type="evidence" value="ECO:0007669"/>
    <property type="project" value="UniProtKB-ARBA"/>
</dbReference>
<protein>
    <recommendedName>
        <fullName evidence="6 20">Serine/threonine-protein kinase Tel1</fullName>
        <ecNumber evidence="5 20">2.7.11.1</ecNumber>
    </recommendedName>
</protein>
<keyword evidence="10 20" id="KW-0547">Nucleotide-binding</keyword>
<dbReference type="InterPro" id="IPR018936">
    <property type="entry name" value="PI3/4_kinase_CS"/>
</dbReference>
<evidence type="ECO:0000256" key="18">
    <source>
        <dbReference type="ARBA" id="ARBA00047899"/>
    </source>
</evidence>
<dbReference type="PROSITE" id="PS50290">
    <property type="entry name" value="PI3_4_KINASE_3"/>
    <property type="match status" value="1"/>
</dbReference>
<dbReference type="GO" id="GO:0005634">
    <property type="term" value="C:nucleus"/>
    <property type="evidence" value="ECO:0007669"/>
    <property type="project" value="UniProtKB-SubCell"/>
</dbReference>
<feature type="region of interest" description="Disordered" evidence="21">
    <location>
        <begin position="2754"/>
        <end position="2785"/>
    </location>
</feature>
<dbReference type="InterPro" id="IPR011009">
    <property type="entry name" value="Kinase-like_dom_sf"/>
</dbReference>
<keyword evidence="15 20" id="KW-0779">Telomere</keyword>
<dbReference type="InterPro" id="IPR038980">
    <property type="entry name" value="ATM_plant"/>
</dbReference>
<evidence type="ECO:0000256" key="8">
    <source>
        <dbReference type="ARBA" id="ARBA00022527"/>
    </source>
</evidence>
<dbReference type="PROSITE" id="PS00916">
    <property type="entry name" value="PI3_4_KINASE_2"/>
    <property type="match status" value="1"/>
</dbReference>
<feature type="domain" description="PI3K/PI4K catalytic" evidence="22">
    <location>
        <begin position="2464"/>
        <end position="2775"/>
    </location>
</feature>
<dbReference type="SUPFAM" id="SSF56112">
    <property type="entry name" value="Protein kinase-like (PK-like)"/>
    <property type="match status" value="1"/>
</dbReference>
<evidence type="ECO:0000256" key="7">
    <source>
        <dbReference type="ARBA" id="ARBA00022454"/>
    </source>
</evidence>
<evidence type="ECO:0000256" key="12">
    <source>
        <dbReference type="ARBA" id="ARBA00022777"/>
    </source>
</evidence>
<evidence type="ECO:0000256" key="10">
    <source>
        <dbReference type="ARBA" id="ARBA00022741"/>
    </source>
</evidence>
<comment type="function">
    <text evidence="17 20">Serine/threonine protein kinase which activates checkpoint signaling upon genotoxic stresses such as ionizing radiation (IR), ultraviolet light (UV), or DNA replication stalling, thereby acting as a DNA damage sensor. Recognizes the substrate consensus sequence [ST]-Q. Phosphorylates histone H2A to form H2AS128ph (gamma-H2A) at sites of DNA damage, involved in the regulation of DNA damage response mechanism. Required for the control of telomere length and genome stability.</text>
</comment>
<feature type="compositionally biased region" description="Acidic residues" evidence="21">
    <location>
        <begin position="2754"/>
        <end position="2763"/>
    </location>
</feature>
<dbReference type="EMBL" id="JAANYQ010000007">
    <property type="protein sequence ID" value="KAF4123140.1"/>
    <property type="molecule type" value="Genomic_DNA"/>
</dbReference>
<keyword evidence="7 20" id="KW-0158">Chromosome</keyword>
<evidence type="ECO:0000256" key="19">
    <source>
        <dbReference type="ARBA" id="ARBA00048679"/>
    </source>
</evidence>
<dbReference type="OrthoDB" id="381190at2759"/>
<dbReference type="EC" id="2.7.11.1" evidence="5 20"/>
<dbReference type="GO" id="GO:0005524">
    <property type="term" value="F:ATP binding"/>
    <property type="evidence" value="ECO:0007669"/>
    <property type="project" value="UniProtKB-KW"/>
</dbReference>
<dbReference type="PROSITE" id="PS00915">
    <property type="entry name" value="PI3_4_KINASE_1"/>
    <property type="match status" value="1"/>
</dbReference>
<keyword evidence="26" id="KW-1185">Reference proteome</keyword>
<evidence type="ECO:0000256" key="14">
    <source>
        <dbReference type="ARBA" id="ARBA00022853"/>
    </source>
</evidence>
<dbReference type="Gene3D" id="1.10.1070.11">
    <property type="entry name" value="Phosphatidylinositol 3-/4-kinase, catalytic domain"/>
    <property type="match status" value="1"/>
</dbReference>
<reference evidence="25" key="1">
    <citation type="submission" date="2020-03" db="EMBL/GenBank/DDBJ databases">
        <title>Site-based positive gene gene selection in Geosmithia morbida across the United States reveals a broad range of putative effectors and factors for local host and environmental adapation.</title>
        <authorList>
            <person name="Onufrak A."/>
            <person name="Murdoch R.W."/>
            <person name="Gazis R."/>
            <person name="Huff M."/>
            <person name="Staton M."/>
            <person name="Klingeman W."/>
            <person name="Hadziabdic D."/>
        </authorList>
    </citation>
    <scope>NUCLEOTIDE SEQUENCE</scope>
    <source>
        <strain evidence="25">1262</strain>
    </source>
</reference>
<dbReference type="GeneID" id="55972913"/>
<feature type="domain" description="FAT" evidence="23">
    <location>
        <begin position="1757"/>
        <end position="2359"/>
    </location>
</feature>
<evidence type="ECO:0000256" key="3">
    <source>
        <dbReference type="ARBA" id="ARBA00010769"/>
    </source>
</evidence>
<evidence type="ECO:0000256" key="17">
    <source>
        <dbReference type="ARBA" id="ARBA00025079"/>
    </source>
</evidence>
<dbReference type="GO" id="GO:0006281">
    <property type="term" value="P:DNA repair"/>
    <property type="evidence" value="ECO:0007669"/>
    <property type="project" value="InterPro"/>
</dbReference>
<keyword evidence="12 20" id="KW-0418">Kinase</keyword>
<evidence type="ECO:0000256" key="20">
    <source>
        <dbReference type="RuleBase" id="RU365027"/>
    </source>
</evidence>
<evidence type="ECO:0000256" key="6">
    <source>
        <dbReference type="ARBA" id="ARBA00014619"/>
    </source>
</evidence>
<dbReference type="InterPro" id="IPR036940">
    <property type="entry name" value="PI3/4_kinase_cat_sf"/>
</dbReference>
<keyword evidence="8 20" id="KW-0723">Serine/threonine-protein kinase</keyword>
<evidence type="ECO:0000313" key="26">
    <source>
        <dbReference type="Proteomes" id="UP000749293"/>
    </source>
</evidence>
<keyword evidence="13 20" id="KW-0067">ATP-binding</keyword>
<gene>
    <name evidence="25" type="ORF">GMORB2_6688</name>
</gene>
<dbReference type="FunFam" id="3.30.1010.10:FF:000019">
    <property type="entry name" value="Serine/threonine-protein kinase Tel1"/>
    <property type="match status" value="1"/>
</dbReference>
<dbReference type="PROSITE" id="PS51189">
    <property type="entry name" value="FAT"/>
    <property type="match status" value="1"/>
</dbReference>
<sequence>MSSHKSTVMSLARDVKSASLKDREKAIDGDKGYHEIFEAIFSFVLREKPSLYDKRKSQATSSAASSRLSKCAAAVRMAVGRGTSKLGPKTLQAVIDHITQVLPGPNDDFVMPLLQDYVKALAELLSHSAHVELLARKDGAPWKACVDFFLELMAHVLPEEGDFSAFSSRASPVPEPLVLRSTAKADSSTPIQRRAGQGEGGPLRDSLEGLRYLVQGANAPILQRSREVVDTALRALKVKHLSLGAVQTLCFAILNTVFSSLQGEEREQASSLVKGVVPLMAYWWKADKVSQDELIRALRNEISKCIFLTHLYLEFLTLGHNDGWTFASVLEDLADQLWQEYSKRSEAVRLQLIDVTFSLSSLPGNHMRNSLFGLRPHNIEGEGYWALVQNLAILESILLRSSRRADGRSGGNDEQPRKKRRTQEEFSRLRTKLKSKHTGTRRTALQMVPFLLDTNALGENETAELLGELVVLGSDKDAINSSWALIAYFQTPARAHATISSGRRYSNGFAGIELILLTSPGELSFASFHSIHVHPFDFVNLLRACCGMAPLPPGGPVAVTGGSLRETWRLHEDIGPFVRYLLLLSPIGEPLPGHLDPHLVSSPPLTDPNSFHASKKLILELFSPKLRELDELCLSWSKKTYEGGTQISVERFQGLLSAVIIGAMLIPQISGLDYTPSSTVESDLLVLAEKSLRLASTSVEPPAFVDCTLRLVRPCIPMFSAASLDKLDKEAPALLNLLVRIHSTMDQMESYQASGNSCDIMDIDQDFDSQVSRASATSGPVTAIPRKITRLEVDSRSFYMDTKVRMEFLRVIKDAEGQIGLLPSQFIDELIAMSNEDLLLCQRVLVDIFKSDLAASHDSVVKVIKRLGAVMSESDYRCCEIALTLCIDVMEGSSKVWLDDTQDLAADVGDLYVHFVRRCLPSNILSAKAHISLVNLLLTLLRVDHEYGNDMGVESCRTSLLYILEMAPMEVKYFIGRKIACVFELYVLKLHDDVFVDVLASLPKDQDNAAGIAFRLLVLSKLACRWPTLLRRCTYHIFETPGKIECSADHATRCLADVSEALDLDTPKELFGLFSRQLLYTWLEEDSIDTLPYSVFGFDSLADLLRSFQAEALGLIIMRGQDETSASMAKCIGVRESDLLNKNFATSMAYSMMYGDAFEGGNERRGEKYIERKLSSQIFMEAKYTNFVDIVAIFFDLIDQDNPIEKTFRRQDDLMYAAEIMQRMKGISHSDSELPPNQQPMFKARYLIVEIRRLCENMLFDFDDLWTPALVSLIARKLLNTVHPALGSLHACSVLRKIRILICLAGPIAINSHCLELLLNSTRSFLVDPECADDALGVSHYLLYEGVEYLSQTPSFVAGYALSTLASLRVFLESSQSSTTQKEQFKATMSKAKQFHSWFTEYLASYDSASFTSTSQRDLFKSITESAAHVQSSGNATKGTAESKLLLYILMDGASHDQLLNESARDVALGILCNDFTIPSRALDDVVDNDGAAVQFAAEIWKSCRVHNLSESYLSWAGRVMGRSFAASGKIPEGILRETQLSQYRNIASGSNASERGLLNLLQQLTSSPDSITAGLAETALRKALSQAVSQNDEPLLMAAQKTLREPLYLASQWDKYHLPPSENDGTLPSSSDGAIWTEEVSSPSWLSQLCIHLTRSVSDSIILSALPPIFSRVEGFAQKAFPFLVHLVLCFQLDKQQSVKRLLSGAMRNWLGSNELETKDGMKQLLNMVLYLRTQEYPKESSIADRTHWLDIDYSQAASAACRCGMYKTSLLFAELASSESTRSSRRSSAIREESVNDTLLAVFENIDDPDAYYGLPEDASLSKVLSRVEYENEGMKSLAFRGAQYDSHLRQRNPSSGRDAQCLVKTLNTLGLSGLSNSLLQTQQNIGSTPSSLESTFHTAQALEMWNLPAPVASDHHAVVTYKAFQSMYQATSASLVQSTIYDGFKRTMHGLTNQDLNATAIRKHLGALATLADLDDLMNVRGPSEIEEILDKFKSRSEWMKRGLYDDVSQILSSRGTAMSMLSQNSHLIQNATVSVAKFRVSQMQSMLLSAGIYRYYRAAQESINVATTLMGLIPTCEEHGLVVDAAVKVEAANSLWDYGEMSTSIRILQGIDRSSSLVKQSIPITRPDLLSKIGHQVSVARLEKPQDIQKKYLEPALKELRGRSEGREAGLVYHQFAMFCDGQLQDPASMEDLARLQSLRKGKSTEVEQLKSLIDSAKNSQQRIRYNHVLAKEKQWLSLDEQELRRVEQTRSEFVRLSLENYLLALIASDDHNKDALRFIALWLERSAEDSTNKAVVKYLRSVPTRKFATLMNQLTSRLQDLDNTFQKLLMELVYNICVDHPYHGMYQIWSGTKAKAQSEDEVALQRIRATEKVRQRLTATKSVANAWLSVDKTSKYYHALAMEKNASKYKSGIKVNLKDSVAANNLVSCLMRYPIPPPTMDIEISVTKEYSNVPMVAKLEPQMTIASGVSAPKIITAVGTDGVRYKQLVKGGHDDLRQDAIMEQVFAAVSALLKLHRETQQRSLGIRTYKVLPLTATSGLIEFVPNTIPLHEFLMPAHERYYPTDLKGSQCRKEIFRVQNNSTDTRISTYRKVTDKFHPVMRYFFMENFADPDEWFYKRLAYTRTTAAISMLGHVLGLGDRHGHNILLDAKTGEVVHIDLGVAFEAGRILPVPELVPFRLTRDIVDGMGMTKTEGVFRRCCEFTLDAMREEQYSIMTILDVLRYDPLYTWSISPLRLAKLQKARENDDAVLDEADQNEAEAKKGGSKGRKGGDVNEPSEADRALEVVRKKLSKTLSVTATVNDLINQAMDECNLAMLYSGWAAYA</sequence>
<dbReference type="InterPro" id="IPR003152">
    <property type="entry name" value="FATC_dom"/>
</dbReference>
<evidence type="ECO:0000313" key="25">
    <source>
        <dbReference type="EMBL" id="KAF4123140.1"/>
    </source>
</evidence>
<dbReference type="Proteomes" id="UP000749293">
    <property type="component" value="Unassembled WGS sequence"/>
</dbReference>
<dbReference type="InterPro" id="IPR044107">
    <property type="entry name" value="PIKKc_ATM"/>
</dbReference>
<evidence type="ECO:0000256" key="9">
    <source>
        <dbReference type="ARBA" id="ARBA00022679"/>
    </source>
</evidence>
<comment type="subunit">
    <text evidence="4">Associates with DNA double-strand breaks.</text>
</comment>
<evidence type="ECO:0000256" key="5">
    <source>
        <dbReference type="ARBA" id="ARBA00012513"/>
    </source>
</evidence>
<evidence type="ECO:0000256" key="11">
    <source>
        <dbReference type="ARBA" id="ARBA00022763"/>
    </source>
</evidence>
<accession>A0A9P5D4V2</accession>
<comment type="caution">
    <text evidence="25">The sequence shown here is derived from an EMBL/GenBank/DDBJ whole genome shotgun (WGS) entry which is preliminary data.</text>
</comment>
<dbReference type="Pfam" id="PF02260">
    <property type="entry name" value="FATC"/>
    <property type="match status" value="1"/>
</dbReference>
<evidence type="ECO:0000256" key="1">
    <source>
        <dbReference type="ARBA" id="ARBA00004123"/>
    </source>
</evidence>
<keyword evidence="11 20" id="KW-0227">DNA damage</keyword>
<keyword evidence="16 20" id="KW-0539">Nucleus</keyword>
<comment type="catalytic activity">
    <reaction evidence="19">
        <text>L-seryl-[protein] + ATP = O-phospho-L-seryl-[protein] + ADP + H(+)</text>
        <dbReference type="Rhea" id="RHEA:17989"/>
        <dbReference type="Rhea" id="RHEA-COMP:9863"/>
        <dbReference type="Rhea" id="RHEA-COMP:11604"/>
        <dbReference type="ChEBI" id="CHEBI:15378"/>
        <dbReference type="ChEBI" id="CHEBI:29999"/>
        <dbReference type="ChEBI" id="CHEBI:30616"/>
        <dbReference type="ChEBI" id="CHEBI:83421"/>
        <dbReference type="ChEBI" id="CHEBI:456216"/>
        <dbReference type="EC" id="2.7.11.1"/>
    </reaction>
</comment>
<dbReference type="InterPro" id="IPR000403">
    <property type="entry name" value="PI3/4_kinase_cat_dom"/>
</dbReference>
<feature type="domain" description="FATC" evidence="24">
    <location>
        <begin position="2798"/>
        <end position="2830"/>
    </location>
</feature>
<feature type="region of interest" description="Disordered" evidence="21">
    <location>
        <begin position="181"/>
        <end position="203"/>
    </location>
</feature>
<name>A0A9P5D4V2_9HYPO</name>
<dbReference type="Pfam" id="PF11640">
    <property type="entry name" value="TAN"/>
    <property type="match status" value="1"/>
</dbReference>
<comment type="catalytic activity">
    <reaction evidence="18 20">
        <text>L-threonyl-[protein] + ATP = O-phospho-L-threonyl-[protein] + ADP + H(+)</text>
        <dbReference type="Rhea" id="RHEA:46608"/>
        <dbReference type="Rhea" id="RHEA-COMP:11060"/>
        <dbReference type="Rhea" id="RHEA-COMP:11605"/>
        <dbReference type="ChEBI" id="CHEBI:15378"/>
        <dbReference type="ChEBI" id="CHEBI:30013"/>
        <dbReference type="ChEBI" id="CHEBI:30616"/>
        <dbReference type="ChEBI" id="CHEBI:61977"/>
        <dbReference type="ChEBI" id="CHEBI:456216"/>
        <dbReference type="EC" id="2.7.11.1"/>
    </reaction>
</comment>
<evidence type="ECO:0000259" key="23">
    <source>
        <dbReference type="PROSITE" id="PS51189"/>
    </source>
</evidence>
<keyword evidence="14 20" id="KW-0156">Chromatin regulator</keyword>
<evidence type="ECO:0000256" key="16">
    <source>
        <dbReference type="ARBA" id="ARBA00023242"/>
    </source>
</evidence>
<evidence type="ECO:0000256" key="15">
    <source>
        <dbReference type="ARBA" id="ARBA00022895"/>
    </source>
</evidence>
<evidence type="ECO:0000256" key="21">
    <source>
        <dbReference type="SAM" id="MobiDB-lite"/>
    </source>
</evidence>